<evidence type="ECO:0000313" key="1">
    <source>
        <dbReference type="EMBL" id="CAD2172563.1"/>
    </source>
</evidence>
<accession>A0A6V7VCF4</accession>
<dbReference type="EMBL" id="CAJEWN010000202">
    <property type="protein sequence ID" value="CAD2172563.1"/>
    <property type="molecule type" value="Genomic_DNA"/>
</dbReference>
<name>A0A6V7VCF4_MELEN</name>
<protein>
    <submittedName>
        <fullName evidence="1">Uncharacterized protein</fullName>
    </submittedName>
</protein>
<organism evidence="1 2">
    <name type="scientific">Meloidogyne enterolobii</name>
    <name type="common">Root-knot nematode worm</name>
    <name type="synonym">Meloidogyne mayaguensis</name>
    <dbReference type="NCBI Taxonomy" id="390850"/>
    <lineage>
        <taxon>Eukaryota</taxon>
        <taxon>Metazoa</taxon>
        <taxon>Ecdysozoa</taxon>
        <taxon>Nematoda</taxon>
        <taxon>Chromadorea</taxon>
        <taxon>Rhabditida</taxon>
        <taxon>Tylenchina</taxon>
        <taxon>Tylenchomorpha</taxon>
        <taxon>Tylenchoidea</taxon>
        <taxon>Meloidogynidae</taxon>
        <taxon>Meloidogyninae</taxon>
        <taxon>Meloidogyne</taxon>
    </lineage>
</organism>
<evidence type="ECO:0000313" key="2">
    <source>
        <dbReference type="Proteomes" id="UP000580250"/>
    </source>
</evidence>
<proteinExistence type="predicted"/>
<sequence length="147" mass="15949">MKVFAFKYAPVFVCLLTVFIICEIVNYSEGFHTETLFPTLREKRARPPLSRKENKRVVKKKETGFVGTLKGAKNSLDNKSVSGTKALGLTALGIAVGTLGGIVAGRGIEKDQQQFVQGGGGFVPNYQPQPAIMPQQFMPQVPGITCC</sequence>
<reference evidence="1 2" key="1">
    <citation type="submission" date="2020-08" db="EMBL/GenBank/DDBJ databases">
        <authorList>
            <person name="Koutsovoulos G."/>
            <person name="Danchin GJ E."/>
        </authorList>
    </citation>
    <scope>NUCLEOTIDE SEQUENCE [LARGE SCALE GENOMIC DNA]</scope>
</reference>
<dbReference type="Proteomes" id="UP000580250">
    <property type="component" value="Unassembled WGS sequence"/>
</dbReference>
<dbReference type="AlphaFoldDB" id="A0A6V7VCF4"/>
<comment type="caution">
    <text evidence="1">The sequence shown here is derived from an EMBL/GenBank/DDBJ whole genome shotgun (WGS) entry which is preliminary data.</text>
</comment>
<gene>
    <name evidence="1" type="ORF">MENT_LOCUS24123</name>
</gene>